<gene>
    <name evidence="5" type="ORF">FNJ47_08255</name>
</gene>
<dbReference type="GO" id="GO:0000976">
    <property type="term" value="F:transcription cis-regulatory region binding"/>
    <property type="evidence" value="ECO:0007669"/>
    <property type="project" value="TreeGrafter"/>
</dbReference>
<protein>
    <submittedName>
        <fullName evidence="5">AraC family transcriptional regulator</fullName>
    </submittedName>
</protein>
<dbReference type="Gene3D" id="1.10.10.60">
    <property type="entry name" value="Homeodomain-like"/>
    <property type="match status" value="1"/>
</dbReference>
<dbReference type="InterPro" id="IPR009057">
    <property type="entry name" value="Homeodomain-like_sf"/>
</dbReference>
<dbReference type="PANTHER" id="PTHR47894">
    <property type="entry name" value="HTH-TYPE TRANSCRIPTIONAL REGULATOR GADX"/>
    <property type="match status" value="1"/>
</dbReference>
<evidence type="ECO:0000256" key="2">
    <source>
        <dbReference type="ARBA" id="ARBA00023125"/>
    </source>
</evidence>
<dbReference type="InterPro" id="IPR032687">
    <property type="entry name" value="AraC-type_N"/>
</dbReference>
<dbReference type="GO" id="GO:0005829">
    <property type="term" value="C:cytosol"/>
    <property type="evidence" value="ECO:0007669"/>
    <property type="project" value="TreeGrafter"/>
</dbReference>
<reference evidence="5 6" key="1">
    <citation type="journal article" date="2020" name="Arch. Microbiol.">
        <title>Bradyrhizobium uaiense sp. nov., a new highly efficient cowpea symbiont.</title>
        <authorList>
            <person name="Cabral Michel D."/>
            <person name="Azarias Guimaraes A."/>
            <person name="Martins da Costa E."/>
            <person name="Soares de Carvalho T."/>
            <person name="Balsanelli E."/>
            <person name="Willems A."/>
            <person name="Maltempi de Souza E."/>
            <person name="de Souza Moreira F.M."/>
        </authorList>
    </citation>
    <scope>NUCLEOTIDE SEQUENCE [LARGE SCALE GENOMIC DNA]</scope>
    <source>
        <strain evidence="5 6">UFLA 03-164</strain>
    </source>
</reference>
<organism evidence="5 6">
    <name type="scientific">Bradyrhizobium uaiense</name>
    <dbReference type="NCBI Taxonomy" id="2594946"/>
    <lineage>
        <taxon>Bacteria</taxon>
        <taxon>Pseudomonadati</taxon>
        <taxon>Pseudomonadota</taxon>
        <taxon>Alphaproteobacteria</taxon>
        <taxon>Hyphomicrobiales</taxon>
        <taxon>Nitrobacteraceae</taxon>
        <taxon>Bradyrhizobium</taxon>
    </lineage>
</organism>
<evidence type="ECO:0000256" key="3">
    <source>
        <dbReference type="ARBA" id="ARBA00023163"/>
    </source>
</evidence>
<dbReference type="SMART" id="SM00342">
    <property type="entry name" value="HTH_ARAC"/>
    <property type="match status" value="1"/>
</dbReference>
<evidence type="ECO:0000256" key="1">
    <source>
        <dbReference type="ARBA" id="ARBA00023015"/>
    </source>
</evidence>
<evidence type="ECO:0000313" key="6">
    <source>
        <dbReference type="Proteomes" id="UP000468531"/>
    </source>
</evidence>
<dbReference type="Pfam" id="PF12833">
    <property type="entry name" value="HTH_18"/>
    <property type="match status" value="1"/>
</dbReference>
<dbReference type="AlphaFoldDB" id="A0A6P1BED0"/>
<feature type="domain" description="HTH araC/xylS-type" evidence="4">
    <location>
        <begin position="230"/>
        <end position="328"/>
    </location>
</feature>
<sequence>MVDLIRAACLMHYAETARSVGLDPARMLKSVGLPPGVTDPDIRIPGGGVRRLLEASAAAAGIDDFGLRLAERGGFSNLGPVALIARDQPTVGAAMEAIGRYMHIHNESLRQRIERHGDVVVIIPEILLGRPVPARQAVELAVGVSYRILSAFLGSGWQPLDVHFTYPAPRNRQTYRRFFKCNVVFGAEFDGIICHSTDMDRPMAAADPSIARYAQRYIETVAARSSTFDGKVRELIAALLPKGHCSVERVAQHLGCDGRTVQRRLAESGKSFSEIVDKERAEAVVRLIKEKDRSLSAVAALLGFSAQSALARWFRERFGCSITEWRSNPRSLLMDQKTR</sequence>
<keyword evidence="3" id="KW-0804">Transcription</keyword>
<dbReference type="PROSITE" id="PS01124">
    <property type="entry name" value="HTH_ARAC_FAMILY_2"/>
    <property type="match status" value="1"/>
</dbReference>
<evidence type="ECO:0000259" key="4">
    <source>
        <dbReference type="PROSITE" id="PS01124"/>
    </source>
</evidence>
<keyword evidence="2" id="KW-0238">DNA-binding</keyword>
<accession>A0A6P1BED0</accession>
<dbReference type="EMBL" id="VKHP01000021">
    <property type="protein sequence ID" value="NEU95822.1"/>
    <property type="molecule type" value="Genomic_DNA"/>
</dbReference>
<dbReference type="InterPro" id="IPR018060">
    <property type="entry name" value="HTH_AraC"/>
</dbReference>
<dbReference type="RefSeq" id="WP_163152404.1">
    <property type="nucleotide sequence ID" value="NZ_VKHP01000021.1"/>
</dbReference>
<keyword evidence="6" id="KW-1185">Reference proteome</keyword>
<dbReference type="PANTHER" id="PTHR47894:SF4">
    <property type="entry name" value="HTH-TYPE TRANSCRIPTIONAL REGULATOR GADX"/>
    <property type="match status" value="1"/>
</dbReference>
<dbReference type="Proteomes" id="UP000468531">
    <property type="component" value="Unassembled WGS sequence"/>
</dbReference>
<dbReference type="Pfam" id="PF12625">
    <property type="entry name" value="Arabinose_bd"/>
    <property type="match status" value="1"/>
</dbReference>
<comment type="caution">
    <text evidence="5">The sequence shown here is derived from an EMBL/GenBank/DDBJ whole genome shotgun (WGS) entry which is preliminary data.</text>
</comment>
<keyword evidence="1" id="KW-0805">Transcription regulation</keyword>
<evidence type="ECO:0000313" key="5">
    <source>
        <dbReference type="EMBL" id="NEU95822.1"/>
    </source>
</evidence>
<name>A0A6P1BED0_9BRAD</name>
<dbReference type="GO" id="GO:0003700">
    <property type="term" value="F:DNA-binding transcription factor activity"/>
    <property type="evidence" value="ECO:0007669"/>
    <property type="project" value="InterPro"/>
</dbReference>
<proteinExistence type="predicted"/>
<dbReference type="SUPFAM" id="SSF46689">
    <property type="entry name" value="Homeodomain-like"/>
    <property type="match status" value="1"/>
</dbReference>